<keyword evidence="4" id="KW-0645">Protease</keyword>
<gene>
    <name evidence="13" type="ORF">GCM10011600_05160</name>
</gene>
<evidence type="ECO:0000256" key="10">
    <source>
        <dbReference type="ARBA" id="ARBA00023136"/>
    </source>
</evidence>
<keyword evidence="10 11" id="KW-0472">Membrane</keyword>
<dbReference type="CDD" id="cd23081">
    <property type="entry name" value="cpPDZ_EcRseP-like"/>
    <property type="match status" value="1"/>
</dbReference>
<keyword evidence="7" id="KW-0862">Zinc</keyword>
<feature type="transmembrane region" description="Helical" evidence="11">
    <location>
        <begin position="409"/>
        <end position="432"/>
    </location>
</feature>
<comment type="similarity">
    <text evidence="3">Belongs to the peptidase M50B family.</text>
</comment>
<dbReference type="GO" id="GO:0016020">
    <property type="term" value="C:membrane"/>
    <property type="evidence" value="ECO:0007669"/>
    <property type="project" value="UniProtKB-SubCell"/>
</dbReference>
<keyword evidence="14" id="KW-1185">Reference proteome</keyword>
<dbReference type="Gene3D" id="2.30.42.10">
    <property type="match status" value="1"/>
</dbReference>
<dbReference type="InterPro" id="IPR004387">
    <property type="entry name" value="Pept_M50_Zn"/>
</dbReference>
<protein>
    <submittedName>
        <fullName evidence="13">Peptidase</fullName>
    </submittedName>
</protein>
<sequence>MESALLYILGVVIVVVGLMISIGLHEIGHLVPAKLFGVRVGQYMIGFGKTLFSKRVGETEYGLKTIPLGGYISMAGMYPPERKGGKPRTASTGFFDTLVQDARTSAHEGIPAGEEHRTFYRLPVPKRIAIMLGGPFMNLLLAFVFFGIVLVGFGIPQSSTTVGVVYECVVPSSSTQTECTDDDPVAPAAEAGLQPGDRIVAIDGQPIAAYTEVSEIITAAAGRELDIEVVRDGETQTLAVTPLLTERPVYDADGQPVLNADGSPVTHDVGFIGIGYATQNVQQPVTAVPGFVWDAAGRIGYSIVTLPARVYDLGVSTFGGTERDPEGIIGVVGIGRLAGEITSLDTLPVADRAASILSLLGGLNLALFLFNLIPLLPLDGGHVAGALWEAIRRGFAKLFRRPDPGPVDVARLIPLTMAVSGVLAVLTLFVLFSDIVNPISLF</sequence>
<dbReference type="PANTHER" id="PTHR42837">
    <property type="entry name" value="REGULATOR OF SIGMA-E PROTEASE RSEP"/>
    <property type="match status" value="1"/>
</dbReference>
<comment type="caution">
    <text evidence="13">The sequence shown here is derived from an EMBL/GenBank/DDBJ whole genome shotgun (WGS) entry which is preliminary data.</text>
</comment>
<evidence type="ECO:0000256" key="2">
    <source>
        <dbReference type="ARBA" id="ARBA00004141"/>
    </source>
</evidence>
<name>A0A8J3GNH2_9MICO</name>
<dbReference type="AlphaFoldDB" id="A0A8J3GNH2"/>
<comment type="subcellular location">
    <subcellularLocation>
        <location evidence="2">Membrane</location>
        <topology evidence="2">Multi-pass membrane protein</topology>
    </subcellularLocation>
</comment>
<keyword evidence="8 11" id="KW-1133">Transmembrane helix</keyword>
<evidence type="ECO:0000259" key="12">
    <source>
        <dbReference type="PROSITE" id="PS50106"/>
    </source>
</evidence>
<organism evidence="13 14">
    <name type="scientific">Pseudolysinimonas yzui</name>
    <dbReference type="NCBI Taxonomy" id="2708254"/>
    <lineage>
        <taxon>Bacteria</taxon>
        <taxon>Bacillati</taxon>
        <taxon>Actinomycetota</taxon>
        <taxon>Actinomycetes</taxon>
        <taxon>Micrococcales</taxon>
        <taxon>Microbacteriaceae</taxon>
        <taxon>Pseudolysinimonas</taxon>
    </lineage>
</organism>
<dbReference type="SMART" id="SM00228">
    <property type="entry name" value="PDZ"/>
    <property type="match status" value="1"/>
</dbReference>
<evidence type="ECO:0000256" key="11">
    <source>
        <dbReference type="SAM" id="Phobius"/>
    </source>
</evidence>
<keyword evidence="6" id="KW-0378">Hydrolase</keyword>
<keyword evidence="9" id="KW-0482">Metalloprotease</keyword>
<evidence type="ECO:0000256" key="7">
    <source>
        <dbReference type="ARBA" id="ARBA00022833"/>
    </source>
</evidence>
<dbReference type="GO" id="GO:0006508">
    <property type="term" value="P:proteolysis"/>
    <property type="evidence" value="ECO:0007669"/>
    <property type="project" value="UniProtKB-KW"/>
</dbReference>
<evidence type="ECO:0000313" key="13">
    <source>
        <dbReference type="EMBL" id="GHF07473.1"/>
    </source>
</evidence>
<dbReference type="InterPro" id="IPR001478">
    <property type="entry name" value="PDZ"/>
</dbReference>
<dbReference type="InterPro" id="IPR008915">
    <property type="entry name" value="Peptidase_M50"/>
</dbReference>
<evidence type="ECO:0000256" key="6">
    <source>
        <dbReference type="ARBA" id="ARBA00022801"/>
    </source>
</evidence>
<dbReference type="GO" id="GO:0004222">
    <property type="term" value="F:metalloendopeptidase activity"/>
    <property type="evidence" value="ECO:0007669"/>
    <property type="project" value="InterPro"/>
</dbReference>
<evidence type="ECO:0000256" key="5">
    <source>
        <dbReference type="ARBA" id="ARBA00022692"/>
    </source>
</evidence>
<evidence type="ECO:0000256" key="8">
    <source>
        <dbReference type="ARBA" id="ARBA00022989"/>
    </source>
</evidence>
<dbReference type="PROSITE" id="PS50106">
    <property type="entry name" value="PDZ"/>
    <property type="match status" value="1"/>
</dbReference>
<dbReference type="EMBL" id="BNAI01000001">
    <property type="protein sequence ID" value="GHF07473.1"/>
    <property type="molecule type" value="Genomic_DNA"/>
</dbReference>
<feature type="transmembrane region" description="Helical" evidence="11">
    <location>
        <begin position="136"/>
        <end position="155"/>
    </location>
</feature>
<evidence type="ECO:0000256" key="4">
    <source>
        <dbReference type="ARBA" id="ARBA00022670"/>
    </source>
</evidence>
<dbReference type="Pfam" id="PF17820">
    <property type="entry name" value="PDZ_6"/>
    <property type="match status" value="1"/>
</dbReference>
<reference evidence="13" key="1">
    <citation type="journal article" date="2014" name="Int. J. Syst. Evol. Microbiol.">
        <title>Complete genome sequence of Corynebacterium casei LMG S-19264T (=DSM 44701T), isolated from a smear-ripened cheese.</title>
        <authorList>
            <consortium name="US DOE Joint Genome Institute (JGI-PGF)"/>
            <person name="Walter F."/>
            <person name="Albersmeier A."/>
            <person name="Kalinowski J."/>
            <person name="Ruckert C."/>
        </authorList>
    </citation>
    <scope>NUCLEOTIDE SEQUENCE</scope>
    <source>
        <strain evidence="13">CGMCC 1.16548</strain>
    </source>
</reference>
<comment type="cofactor">
    <cofactor evidence="1">
        <name>Zn(2+)</name>
        <dbReference type="ChEBI" id="CHEBI:29105"/>
    </cofactor>
</comment>
<accession>A0A8J3GNH2</accession>
<evidence type="ECO:0000256" key="1">
    <source>
        <dbReference type="ARBA" id="ARBA00001947"/>
    </source>
</evidence>
<evidence type="ECO:0000313" key="14">
    <source>
        <dbReference type="Proteomes" id="UP000617531"/>
    </source>
</evidence>
<feature type="transmembrane region" description="Helical" evidence="11">
    <location>
        <begin position="365"/>
        <end position="388"/>
    </location>
</feature>
<dbReference type="PANTHER" id="PTHR42837:SF2">
    <property type="entry name" value="MEMBRANE METALLOPROTEASE ARASP2, CHLOROPLASTIC-RELATED"/>
    <property type="match status" value="1"/>
</dbReference>
<dbReference type="Proteomes" id="UP000617531">
    <property type="component" value="Unassembled WGS sequence"/>
</dbReference>
<evidence type="ECO:0000256" key="9">
    <source>
        <dbReference type="ARBA" id="ARBA00023049"/>
    </source>
</evidence>
<dbReference type="SUPFAM" id="SSF50156">
    <property type="entry name" value="PDZ domain-like"/>
    <property type="match status" value="1"/>
</dbReference>
<dbReference type="InterPro" id="IPR041489">
    <property type="entry name" value="PDZ_6"/>
</dbReference>
<keyword evidence="5 11" id="KW-0812">Transmembrane</keyword>
<feature type="transmembrane region" description="Helical" evidence="11">
    <location>
        <begin position="6"/>
        <end position="24"/>
    </location>
</feature>
<dbReference type="CDD" id="cd06163">
    <property type="entry name" value="S2P-M50_PDZ_RseP-like"/>
    <property type="match status" value="1"/>
</dbReference>
<dbReference type="InterPro" id="IPR036034">
    <property type="entry name" value="PDZ_sf"/>
</dbReference>
<dbReference type="Pfam" id="PF02163">
    <property type="entry name" value="Peptidase_M50"/>
    <property type="match status" value="1"/>
</dbReference>
<evidence type="ECO:0000256" key="3">
    <source>
        <dbReference type="ARBA" id="ARBA00007931"/>
    </source>
</evidence>
<feature type="domain" description="PDZ" evidence="12">
    <location>
        <begin position="147"/>
        <end position="211"/>
    </location>
</feature>
<reference evidence="13" key="2">
    <citation type="submission" date="2020-09" db="EMBL/GenBank/DDBJ databases">
        <authorList>
            <person name="Sun Q."/>
            <person name="Zhou Y."/>
        </authorList>
    </citation>
    <scope>NUCLEOTIDE SEQUENCE</scope>
    <source>
        <strain evidence="13">CGMCC 1.16548</strain>
    </source>
</reference>
<proteinExistence type="inferred from homology"/>
<dbReference type="RefSeq" id="WP_229841831.1">
    <property type="nucleotide sequence ID" value="NZ_BNAI01000001.1"/>
</dbReference>